<organism evidence="3 4">
    <name type="scientific">Neiella holothuriorum</name>
    <dbReference type="NCBI Taxonomy" id="2870530"/>
    <lineage>
        <taxon>Bacteria</taxon>
        <taxon>Pseudomonadati</taxon>
        <taxon>Pseudomonadota</taxon>
        <taxon>Gammaproteobacteria</taxon>
        <taxon>Alteromonadales</taxon>
        <taxon>Echinimonadaceae</taxon>
        <taxon>Neiella</taxon>
    </lineage>
</organism>
<sequence length="167" mass="18377">MSTAFIVSFAGLNRPNLLQQLAHFTHEHEGKWLSSKVNYLDGHIAANIKVDVPKAQVDAVKSEFANQEGLVVQITDVDTSSTAPAESLKISFHSNDRYGLVHDITNTIDKQSAELVHMDSSRIQVESLGTNVFVAKLVVNVPQGQSSENLMNELRAIDEHVVVDLED</sequence>
<evidence type="ECO:0000256" key="1">
    <source>
        <dbReference type="PIRNR" id="PIRNR028103"/>
    </source>
</evidence>
<name>A0ABS7EJI7_9GAMM</name>
<evidence type="ECO:0000313" key="4">
    <source>
        <dbReference type="Proteomes" id="UP001166251"/>
    </source>
</evidence>
<dbReference type="InterPro" id="IPR016867">
    <property type="entry name" value="GcvR"/>
</dbReference>
<keyword evidence="1" id="KW-0678">Repressor</keyword>
<accession>A0ABS7EJI7</accession>
<dbReference type="RefSeq" id="WP_220105014.1">
    <property type="nucleotide sequence ID" value="NZ_JAHZSS010000022.1"/>
</dbReference>
<keyword evidence="1" id="KW-0963">Cytoplasm</keyword>
<dbReference type="PANTHER" id="PTHR34875">
    <property type="entry name" value="UPF0237 PROTEIN MJ1558"/>
    <property type="match status" value="1"/>
</dbReference>
<proteinExistence type="predicted"/>
<reference evidence="3" key="1">
    <citation type="submission" date="2021-07" db="EMBL/GenBank/DDBJ databases">
        <title>Neiella marina sp. nov., isolated from the intestinal content of sea cucumber Apostichopus japonicus.</title>
        <authorList>
            <person name="Bai X."/>
        </authorList>
    </citation>
    <scope>NUCLEOTIDE SEQUENCE</scope>
    <source>
        <strain evidence="3">126</strain>
    </source>
</reference>
<keyword evidence="1" id="KW-0804">Transcription</keyword>
<dbReference type="PIRSF" id="PIRSF028103">
    <property type="entry name" value="GcvR"/>
    <property type="match status" value="1"/>
</dbReference>
<dbReference type="InterPro" id="IPR050990">
    <property type="entry name" value="UPF0237/GcvR_regulator"/>
</dbReference>
<feature type="domain" description="ACT" evidence="2">
    <location>
        <begin position="89"/>
        <end position="167"/>
    </location>
</feature>
<comment type="subcellular location">
    <subcellularLocation>
        <location evidence="1">Cytoplasm</location>
    </subcellularLocation>
</comment>
<dbReference type="Proteomes" id="UP001166251">
    <property type="component" value="Unassembled WGS sequence"/>
</dbReference>
<protein>
    <recommendedName>
        <fullName evidence="1">Glycine cleavage system transcriptional repressor</fullName>
    </recommendedName>
</protein>
<gene>
    <name evidence="3" type="ORF">K0504_15225</name>
</gene>
<dbReference type="Pfam" id="PF13740">
    <property type="entry name" value="ACT_6"/>
    <property type="match status" value="1"/>
</dbReference>
<dbReference type="PANTHER" id="PTHR34875:SF6">
    <property type="entry name" value="UPF0237 PROTEIN MJ1558"/>
    <property type="match status" value="1"/>
</dbReference>
<dbReference type="SUPFAM" id="SSF55021">
    <property type="entry name" value="ACT-like"/>
    <property type="match status" value="2"/>
</dbReference>
<comment type="caution">
    <text evidence="3">The sequence shown here is derived from an EMBL/GenBank/DDBJ whole genome shotgun (WGS) entry which is preliminary data.</text>
</comment>
<dbReference type="EMBL" id="JAHZSS010000022">
    <property type="protein sequence ID" value="MBW8192389.1"/>
    <property type="molecule type" value="Genomic_DNA"/>
</dbReference>
<evidence type="ECO:0000259" key="2">
    <source>
        <dbReference type="PROSITE" id="PS51671"/>
    </source>
</evidence>
<evidence type="ECO:0000313" key="3">
    <source>
        <dbReference type="EMBL" id="MBW8192389.1"/>
    </source>
</evidence>
<keyword evidence="4" id="KW-1185">Reference proteome</keyword>
<dbReference type="InterPro" id="IPR045865">
    <property type="entry name" value="ACT-like_dom_sf"/>
</dbReference>
<dbReference type="InterPro" id="IPR002912">
    <property type="entry name" value="ACT_dom"/>
</dbReference>
<dbReference type="Gene3D" id="3.30.70.260">
    <property type="match status" value="2"/>
</dbReference>
<dbReference type="PROSITE" id="PS51671">
    <property type="entry name" value="ACT"/>
    <property type="match status" value="1"/>
</dbReference>